<gene>
    <name evidence="1" type="ORF">FNJ60_01770</name>
</gene>
<dbReference type="Pfam" id="PF14092">
    <property type="entry name" value="DUF4270"/>
    <property type="match status" value="1"/>
</dbReference>
<dbReference type="InterPro" id="IPR025366">
    <property type="entry name" value="DUF4270"/>
</dbReference>
<evidence type="ECO:0000313" key="2">
    <source>
        <dbReference type="Proteomes" id="UP000324383"/>
    </source>
</evidence>
<protein>
    <submittedName>
        <fullName evidence="1">DUF4270 domain-containing protein</fullName>
    </submittedName>
</protein>
<proteinExistence type="predicted"/>
<name>A0A5D3F1N5_9BACE</name>
<organism evidence="1 2">
    <name type="scientific">Bacteroides pyogenes</name>
    <dbReference type="NCBI Taxonomy" id="310300"/>
    <lineage>
        <taxon>Bacteria</taxon>
        <taxon>Pseudomonadati</taxon>
        <taxon>Bacteroidota</taxon>
        <taxon>Bacteroidia</taxon>
        <taxon>Bacteroidales</taxon>
        <taxon>Bacteroidaceae</taxon>
        <taxon>Bacteroides</taxon>
    </lineage>
</organism>
<comment type="caution">
    <text evidence="1">The sequence shown here is derived from an EMBL/GenBank/DDBJ whole genome shotgun (WGS) entry which is preliminary data.</text>
</comment>
<dbReference type="PROSITE" id="PS51257">
    <property type="entry name" value="PROKAR_LIPOPROTEIN"/>
    <property type="match status" value="1"/>
</dbReference>
<sequence length="535" mass="59520">MKAKYALIALLAITFFGCDDNTGSLGLGMFPGIDQNIKGKLSTFNVITESVATGKMYAKTNVGYVGKFTDKDFGTYKAGFLAELNCPEGMTFPEVYTEYDANGKPAAESGQNAVKATGKMIGTAAEDIDLIKDEQGRAIGNIHAVEIYLWYKSYFGDSLTACRLSVYELNKKLDKDKSYYTDIKPENYYREEDLLGTKAYTALDLSVKDSQRKQSNYIPSVHISFTKDIARKVGGEILKKSRAYGNKLNNKTFNEAFKGIYVNSDYGDGTVLYVDQSQMNVVYKCYATDSISGLKLKKKNGQDSTYYAYRIFASTREVIQANQLSNDEGAIEQRIKETDCTYLKSPAGILTQAKLPIAEIEKQLKNDTLNAVKMTFANYNQSGNKKNGMSIPSNVLLIRKQFKDSFFEKNELNDGISSFLTSHSAASNQYTFNNITKLVKACIAEKEAARAKEGTAWDETKWLENNADWDKVLLIPVLITYDSSNSGYNNAPKVISIQHDLKPGYVRLKGGKLGETNVAHRLKLEVISTDFKVAN</sequence>
<dbReference type="RefSeq" id="WP_148726489.1">
    <property type="nucleotide sequence ID" value="NZ_CP197398.1"/>
</dbReference>
<accession>A0A5D3F1N5</accession>
<evidence type="ECO:0000313" key="1">
    <source>
        <dbReference type="EMBL" id="TYK35151.1"/>
    </source>
</evidence>
<reference evidence="1 2" key="1">
    <citation type="submission" date="2019-07" db="EMBL/GenBank/DDBJ databases">
        <title>Draft Genome Sequences of Bacteroides pyogenes Strains Isolated from the Uterus Holstein Dairy Cows with Metritis.</title>
        <authorList>
            <person name="Cunha F."/>
            <person name="Galvao K.N."/>
            <person name="Jeon S.J."/>
            <person name="Jeong K.C."/>
        </authorList>
    </citation>
    <scope>NUCLEOTIDE SEQUENCE [LARGE SCALE GENOMIC DNA]</scope>
    <source>
        <strain evidence="1 2">KG-31</strain>
    </source>
</reference>
<dbReference type="EMBL" id="VKLW01000003">
    <property type="protein sequence ID" value="TYK35151.1"/>
    <property type="molecule type" value="Genomic_DNA"/>
</dbReference>
<dbReference type="Proteomes" id="UP000324383">
    <property type="component" value="Unassembled WGS sequence"/>
</dbReference>
<keyword evidence="2" id="KW-1185">Reference proteome</keyword>
<dbReference type="AlphaFoldDB" id="A0A5D3F1N5"/>